<dbReference type="UniPathway" id="UPA00606"/>
<dbReference type="InterPro" id="IPR000845">
    <property type="entry name" value="Nucleoside_phosphorylase_d"/>
</dbReference>
<evidence type="ECO:0000256" key="2">
    <source>
        <dbReference type="ARBA" id="ARBA00006751"/>
    </source>
</evidence>
<dbReference type="AlphaFoldDB" id="C8X284"/>
<dbReference type="CDD" id="cd09009">
    <property type="entry name" value="PNP-EcPNPII_like"/>
    <property type="match status" value="1"/>
</dbReference>
<keyword evidence="3 5" id="KW-0328">Glycosyltransferase</keyword>
<feature type="domain" description="Nucleoside phosphorylase" evidence="6">
    <location>
        <begin position="25"/>
        <end position="270"/>
    </location>
</feature>
<comment type="similarity">
    <text evidence="2 5">Belongs to the PNP/MTAP phosphorylase family.</text>
</comment>
<evidence type="ECO:0000313" key="8">
    <source>
        <dbReference type="Proteomes" id="UP000001052"/>
    </source>
</evidence>
<comment type="pathway">
    <text evidence="1 5">Purine metabolism; purine nucleoside salvage.</text>
</comment>
<protein>
    <recommendedName>
        <fullName evidence="5">Purine nucleoside phosphorylase</fullName>
        <ecNumber evidence="5">2.4.2.1</ecNumber>
    </recommendedName>
    <alternativeName>
        <fullName evidence="5">Inosine-guanosine phosphorylase</fullName>
    </alternativeName>
</protein>
<dbReference type="Proteomes" id="UP000001052">
    <property type="component" value="Chromosome"/>
</dbReference>
<dbReference type="InterPro" id="IPR035994">
    <property type="entry name" value="Nucleoside_phosphorylase_sf"/>
</dbReference>
<evidence type="ECO:0000259" key="6">
    <source>
        <dbReference type="Pfam" id="PF01048"/>
    </source>
</evidence>
<dbReference type="KEGG" id="drt:Dret_1119"/>
<dbReference type="Pfam" id="PF01048">
    <property type="entry name" value="PNP_UDP_1"/>
    <property type="match status" value="1"/>
</dbReference>
<organism evidence="7 8">
    <name type="scientific">Desulfohalobium retbaense (strain ATCC 49708 / DSM 5692 / JCM 16813 / HR100)</name>
    <dbReference type="NCBI Taxonomy" id="485915"/>
    <lineage>
        <taxon>Bacteria</taxon>
        <taxon>Pseudomonadati</taxon>
        <taxon>Thermodesulfobacteriota</taxon>
        <taxon>Desulfovibrionia</taxon>
        <taxon>Desulfovibrionales</taxon>
        <taxon>Desulfohalobiaceae</taxon>
        <taxon>Desulfohalobium</taxon>
    </lineage>
</organism>
<dbReference type="EC" id="2.4.2.1" evidence="5"/>
<evidence type="ECO:0000256" key="5">
    <source>
        <dbReference type="PIRNR" id="PIRNR000477"/>
    </source>
</evidence>
<dbReference type="NCBIfam" id="TIGR01697">
    <property type="entry name" value="PNPH-PUNA-XAPA"/>
    <property type="match status" value="1"/>
</dbReference>
<dbReference type="PANTHER" id="PTHR11904">
    <property type="entry name" value="METHYLTHIOADENOSINE/PURINE NUCLEOSIDE PHOSPHORYLASE"/>
    <property type="match status" value="1"/>
</dbReference>
<dbReference type="EMBL" id="CP001734">
    <property type="protein sequence ID" value="ACV68407.1"/>
    <property type="molecule type" value="Genomic_DNA"/>
</dbReference>
<dbReference type="NCBIfam" id="NF006054">
    <property type="entry name" value="PRK08202.1"/>
    <property type="match status" value="1"/>
</dbReference>
<accession>C8X284</accession>
<dbReference type="eggNOG" id="COG0005">
    <property type="taxonomic scope" value="Bacteria"/>
</dbReference>
<dbReference type="STRING" id="485915.Dret_1119"/>
<dbReference type="SUPFAM" id="SSF53167">
    <property type="entry name" value="Purine and uridine phosphorylases"/>
    <property type="match status" value="1"/>
</dbReference>
<dbReference type="RefSeq" id="WP_015751558.1">
    <property type="nucleotide sequence ID" value="NC_013223.1"/>
</dbReference>
<dbReference type="PIRSF" id="PIRSF000477">
    <property type="entry name" value="PurNPase"/>
    <property type="match status" value="1"/>
</dbReference>
<dbReference type="InterPro" id="IPR011268">
    <property type="entry name" value="Purine_phosphorylase"/>
</dbReference>
<dbReference type="PANTHER" id="PTHR11904:SF9">
    <property type="entry name" value="PURINE NUCLEOSIDE PHOSPHORYLASE-RELATED"/>
    <property type="match status" value="1"/>
</dbReference>
<name>C8X284_DESRD</name>
<dbReference type="GO" id="GO:0009116">
    <property type="term" value="P:nucleoside metabolic process"/>
    <property type="evidence" value="ECO:0007669"/>
    <property type="project" value="InterPro"/>
</dbReference>
<sequence length="278" mass="29684">MLEEDRIAEAAAHVRNTLGLDHPAKVGIILGTGLGGWASQLTEAQSVPYAEIPHLPQATVSSHQGALWHGRCNGLPVLVLQGRCHLYEGYTPQEVCRLVRLLGALGVRTLVTTNAAGSLNPLFPAGQLMRLTDQINMTGSNPLTGPNLETFGPRFPDMSEVFDPELGRLADTVALEQGLRLERGVYVGIQGPSLETPAETRMYRCLGGDAIGMSTVMETIAAAHMSMRQLGVSCLTNQNLPDCQAPTSLEEIIAQAEASSRQLTLLLEAVCGALATHQ</sequence>
<proteinExistence type="inferred from homology"/>
<dbReference type="GO" id="GO:0004731">
    <property type="term" value="F:purine-nucleoside phosphorylase activity"/>
    <property type="evidence" value="ECO:0007669"/>
    <property type="project" value="UniProtKB-EC"/>
</dbReference>
<evidence type="ECO:0000256" key="1">
    <source>
        <dbReference type="ARBA" id="ARBA00005058"/>
    </source>
</evidence>
<gene>
    <name evidence="7" type="ordered locus">Dret_1119</name>
</gene>
<dbReference type="Gene3D" id="3.40.50.1580">
    <property type="entry name" value="Nucleoside phosphorylase domain"/>
    <property type="match status" value="1"/>
</dbReference>
<reference evidence="7 8" key="2">
    <citation type="journal article" date="2010" name="Stand. Genomic Sci.">
        <title>Complete genome sequence of Desulfohalobium retbaense type strain (HR(100)).</title>
        <authorList>
            <person name="Spring S."/>
            <person name="Nolan M."/>
            <person name="Lapidus A."/>
            <person name="Glavina Del Rio T."/>
            <person name="Copeland A."/>
            <person name="Tice H."/>
            <person name="Cheng J.F."/>
            <person name="Lucas S."/>
            <person name="Land M."/>
            <person name="Chen F."/>
            <person name="Bruce D."/>
            <person name="Goodwin L."/>
            <person name="Pitluck S."/>
            <person name="Ivanova N."/>
            <person name="Mavromatis K."/>
            <person name="Mikhailova N."/>
            <person name="Pati A."/>
            <person name="Chen A."/>
            <person name="Palaniappan K."/>
            <person name="Hauser L."/>
            <person name="Chang Y.J."/>
            <person name="Jeffries C.D."/>
            <person name="Munk C."/>
            <person name="Kiss H."/>
            <person name="Chain P."/>
            <person name="Han C."/>
            <person name="Brettin T."/>
            <person name="Detter J.C."/>
            <person name="Schuler E."/>
            <person name="Goker M."/>
            <person name="Rohde M."/>
            <person name="Bristow J."/>
            <person name="Eisen J.A."/>
            <person name="Markowitz V."/>
            <person name="Hugenholtz P."/>
            <person name="Kyrpides N.C."/>
            <person name="Klenk H.P."/>
        </authorList>
    </citation>
    <scope>NUCLEOTIDE SEQUENCE [LARGE SCALE GENOMIC DNA]</scope>
    <source>
        <strain evidence="7 8">DSM 5692</strain>
    </source>
</reference>
<evidence type="ECO:0000256" key="4">
    <source>
        <dbReference type="ARBA" id="ARBA00022679"/>
    </source>
</evidence>
<dbReference type="GO" id="GO:0005737">
    <property type="term" value="C:cytoplasm"/>
    <property type="evidence" value="ECO:0007669"/>
    <property type="project" value="TreeGrafter"/>
</dbReference>
<keyword evidence="4 5" id="KW-0808">Transferase</keyword>
<evidence type="ECO:0000313" key="7">
    <source>
        <dbReference type="EMBL" id="ACV68407.1"/>
    </source>
</evidence>
<reference evidence="8" key="1">
    <citation type="submission" date="2009-09" db="EMBL/GenBank/DDBJ databases">
        <title>The complete chromosome of Desulfohalobium retbaense DSM 5692.</title>
        <authorList>
            <consortium name="US DOE Joint Genome Institute (JGI-PGF)"/>
            <person name="Lucas S."/>
            <person name="Copeland A."/>
            <person name="Lapidus A."/>
            <person name="Glavina del Rio T."/>
            <person name="Dalin E."/>
            <person name="Tice H."/>
            <person name="Bruce D."/>
            <person name="Goodwin L."/>
            <person name="Pitluck S."/>
            <person name="Kyrpides N."/>
            <person name="Mavromatis K."/>
            <person name="Ivanova N."/>
            <person name="Mikhailova N."/>
            <person name="Munk A.C."/>
            <person name="Brettin T."/>
            <person name="Detter J.C."/>
            <person name="Han C."/>
            <person name="Tapia R."/>
            <person name="Larimer F."/>
            <person name="Land M."/>
            <person name="Hauser L."/>
            <person name="Markowitz V."/>
            <person name="Cheng J.-F."/>
            <person name="Hugenholtz P."/>
            <person name="Woyke T."/>
            <person name="Wu D."/>
            <person name="Spring S."/>
            <person name="Klenk H.-P."/>
            <person name="Eisen J.A."/>
        </authorList>
    </citation>
    <scope>NUCLEOTIDE SEQUENCE [LARGE SCALE GENOMIC DNA]</scope>
    <source>
        <strain evidence="8">DSM 5692</strain>
    </source>
</reference>
<dbReference type="HOGENOM" id="CLU_054456_1_0_7"/>
<dbReference type="OrthoDB" id="1523230at2"/>
<keyword evidence="8" id="KW-1185">Reference proteome</keyword>
<evidence type="ECO:0000256" key="3">
    <source>
        <dbReference type="ARBA" id="ARBA00022676"/>
    </source>
</evidence>
<comment type="function">
    <text evidence="5">The purine nucleoside phosphorylases catalyze the phosphorolytic breakdown of the N-glycosidic bond in the beta-(deoxy)ribonucleoside molecules, with the formation of the corresponding free purine bases and pentose-1-phosphate.</text>
</comment>